<dbReference type="Pfam" id="PF05168">
    <property type="entry name" value="HEPN"/>
    <property type="match status" value="1"/>
</dbReference>
<reference evidence="2" key="1">
    <citation type="submission" date="2020-10" db="EMBL/GenBank/DDBJ databases">
        <authorList>
            <person name="Kadnikov V."/>
            <person name="Beletsky A.V."/>
            <person name="Mardanov A.V."/>
            <person name="Karnachuk O.V."/>
            <person name="Ravin N.V."/>
        </authorList>
    </citation>
    <scope>NUCLEOTIDE SEQUENCE</scope>
    <source>
        <strain evidence="2">Bu02</strain>
    </source>
</reference>
<protein>
    <submittedName>
        <fullName evidence="2">HEPN domain-containing protein</fullName>
    </submittedName>
</protein>
<dbReference type="KEGG" id="fcz:IMF26_04320"/>
<proteinExistence type="predicted"/>
<sequence>MRGSVSEEGRRWLEQAIEDLRWAKHLADAGGYHIACFLAQQVAEKALKAFIYAQGEEIVLGHSVERLCRAASRWEPAFSEAVKRWSVLDGYYVPTRYPNGLPDSIPAHVYTRDSAVSAVALAEDVVNFVRSKLAV</sequence>
<organism evidence="2">
    <name type="scientific">Candidatus Fermentithermobacillus carboniphilus</name>
    <dbReference type="NCBI Taxonomy" id="3085328"/>
    <lineage>
        <taxon>Bacteria</taxon>
        <taxon>Bacillati</taxon>
        <taxon>Bacillota</taxon>
        <taxon>Candidatus Fermentithermobacillia</taxon>
        <taxon>Candidatus Fermentithermobacillales</taxon>
        <taxon>Candidatus Fermentithermobacillaceae</taxon>
        <taxon>Candidatus Fermentithermobacillus</taxon>
    </lineage>
</organism>
<dbReference type="SUPFAM" id="SSF81593">
    <property type="entry name" value="Nucleotidyltransferase substrate binding subunit/domain"/>
    <property type="match status" value="1"/>
</dbReference>
<dbReference type="AlphaFoldDB" id="A0AAT9LGJ0"/>
<dbReference type="PROSITE" id="PS50910">
    <property type="entry name" value="HEPN"/>
    <property type="match status" value="1"/>
</dbReference>
<gene>
    <name evidence="2" type="ORF">IMF26_04320</name>
</gene>
<evidence type="ECO:0000313" key="2">
    <source>
        <dbReference type="EMBL" id="QUL99288.1"/>
    </source>
</evidence>
<accession>A0AAT9LGJ0</accession>
<reference evidence="2" key="2">
    <citation type="journal article" date="2023" name="Biology">
        <title>Prokaryotic Life Associated with Coal-Fire Gas Vents Revealed by Metagenomics.</title>
        <authorList>
            <person name="Kadnikov V.V."/>
            <person name="Mardanov A.V."/>
            <person name="Beletsky A.V."/>
            <person name="Karnachuk O.V."/>
            <person name="Ravin N.V."/>
        </authorList>
    </citation>
    <scope>NUCLEOTIDE SEQUENCE</scope>
    <source>
        <strain evidence="2">Bu02</strain>
    </source>
</reference>
<dbReference type="InterPro" id="IPR007842">
    <property type="entry name" value="HEPN_dom"/>
</dbReference>
<evidence type="ECO:0000259" key="1">
    <source>
        <dbReference type="PROSITE" id="PS50910"/>
    </source>
</evidence>
<name>A0AAT9LGJ0_9FIRM</name>
<dbReference type="Gene3D" id="1.20.120.330">
    <property type="entry name" value="Nucleotidyltransferases domain 2"/>
    <property type="match status" value="1"/>
</dbReference>
<feature type="domain" description="HEPN" evidence="1">
    <location>
        <begin position="13"/>
        <end position="125"/>
    </location>
</feature>
<dbReference type="SMART" id="SM00748">
    <property type="entry name" value="HEPN"/>
    <property type="match status" value="1"/>
</dbReference>
<dbReference type="EMBL" id="CP062796">
    <property type="protein sequence ID" value="QUL99288.1"/>
    <property type="molecule type" value="Genomic_DNA"/>
</dbReference>